<protein>
    <recommendedName>
        <fullName evidence="5">Methyltransferase</fullName>
    </recommendedName>
</protein>
<organism evidence="3 4">
    <name type="scientific">Aspergillus mulundensis</name>
    <dbReference type="NCBI Taxonomy" id="1810919"/>
    <lineage>
        <taxon>Eukaryota</taxon>
        <taxon>Fungi</taxon>
        <taxon>Dikarya</taxon>
        <taxon>Ascomycota</taxon>
        <taxon>Pezizomycotina</taxon>
        <taxon>Eurotiomycetes</taxon>
        <taxon>Eurotiomycetidae</taxon>
        <taxon>Eurotiales</taxon>
        <taxon>Aspergillaceae</taxon>
        <taxon>Aspergillus</taxon>
        <taxon>Aspergillus subgen. Nidulantes</taxon>
    </lineage>
</organism>
<dbReference type="Proteomes" id="UP000256690">
    <property type="component" value="Unassembled WGS sequence"/>
</dbReference>
<dbReference type="STRING" id="1810919.A0A3D8SIF3"/>
<comment type="caution">
    <text evidence="3">The sequence shown here is derived from an EMBL/GenBank/DDBJ whole genome shotgun (WGS) entry which is preliminary data.</text>
</comment>
<dbReference type="GO" id="GO:0016491">
    <property type="term" value="F:oxidoreductase activity"/>
    <property type="evidence" value="ECO:0007669"/>
    <property type="project" value="InterPro"/>
</dbReference>
<dbReference type="InterPro" id="IPR044053">
    <property type="entry name" value="AsaB-like"/>
</dbReference>
<evidence type="ECO:0000256" key="2">
    <source>
        <dbReference type="SAM" id="MobiDB-lite"/>
    </source>
</evidence>
<gene>
    <name evidence="3" type="ORF">DSM5745_02749</name>
</gene>
<dbReference type="GeneID" id="38113119"/>
<evidence type="ECO:0008006" key="5">
    <source>
        <dbReference type="Google" id="ProtNLM"/>
    </source>
</evidence>
<dbReference type="RefSeq" id="XP_026605631.1">
    <property type="nucleotide sequence ID" value="XM_026744765.1"/>
</dbReference>
<reference evidence="3 4" key="1">
    <citation type="journal article" date="2018" name="IMA Fungus">
        <title>IMA Genome-F 9: Draft genome sequence of Annulohypoxylon stygium, Aspergillus mulundensis, Berkeleyomyces basicola (syn. Thielaviopsis basicola), Ceratocystis smalleyi, two Cercospora beticola strains, Coleophoma cylindrospora, Fusarium fracticaudum, Phialophora cf. hyalina, and Morchella septimelata.</title>
        <authorList>
            <person name="Wingfield B.D."/>
            <person name="Bills G.F."/>
            <person name="Dong Y."/>
            <person name="Huang W."/>
            <person name="Nel W.J."/>
            <person name="Swalarsk-Parry B.S."/>
            <person name="Vaghefi N."/>
            <person name="Wilken P.M."/>
            <person name="An Z."/>
            <person name="de Beer Z.W."/>
            <person name="De Vos L."/>
            <person name="Chen L."/>
            <person name="Duong T.A."/>
            <person name="Gao Y."/>
            <person name="Hammerbacher A."/>
            <person name="Kikkert J.R."/>
            <person name="Li Y."/>
            <person name="Li H."/>
            <person name="Li K."/>
            <person name="Li Q."/>
            <person name="Liu X."/>
            <person name="Ma X."/>
            <person name="Naidoo K."/>
            <person name="Pethybridge S.J."/>
            <person name="Sun J."/>
            <person name="Steenkamp E.T."/>
            <person name="van der Nest M.A."/>
            <person name="van Wyk S."/>
            <person name="Wingfield M.J."/>
            <person name="Xiong C."/>
            <person name="Yue Q."/>
            <person name="Zhang X."/>
        </authorList>
    </citation>
    <scope>NUCLEOTIDE SEQUENCE [LARGE SCALE GENOMIC DNA]</scope>
    <source>
        <strain evidence="3 4">DSM 5745</strain>
    </source>
</reference>
<sequence>MAADVSAHLTYLQWQPSYSHTRPYRNSQFIGRRRPNRKQQQADTNLVFRVADHPETIRDVRGLPRFDLDTNGFAYTRCGPPALTEAWMYSDPKKIENIFLPECEDILRREVEGADEVMIFDWKIRKRKSAKDRRRRNPNLQGFARQVHIDTLLTRDELGMPVMERIRNHLPPESRHLLSRRVRLINLWRPISGPIEDHPMAVCDRQTSDTSSLIETDMIRGEYTGTMLYPQYEPNGSCQWYYMSRQDVEDVLLFKGLDSEEGSVKYTPHTSFTPLKNPGSDSPPSRPRVSVEVRALVFSQPG</sequence>
<feature type="region of interest" description="Disordered" evidence="2">
    <location>
        <begin position="265"/>
        <end position="289"/>
    </location>
</feature>
<evidence type="ECO:0000313" key="4">
    <source>
        <dbReference type="Proteomes" id="UP000256690"/>
    </source>
</evidence>
<dbReference type="NCBIfam" id="NF041278">
    <property type="entry name" value="CmcJ_NvfI_EfuI"/>
    <property type="match status" value="1"/>
</dbReference>
<dbReference type="OrthoDB" id="412788at2759"/>
<keyword evidence="4" id="KW-1185">Reference proteome</keyword>
<name>A0A3D8SIF3_9EURO</name>
<comment type="similarity">
    <text evidence="1">Belongs to the asaB hydroxylase/desaturase family.</text>
</comment>
<dbReference type="PANTHER" id="PTHR34598">
    <property type="entry name" value="BLL6449 PROTEIN"/>
    <property type="match status" value="1"/>
</dbReference>
<accession>A0A3D8SIF3</accession>
<evidence type="ECO:0000256" key="1">
    <source>
        <dbReference type="ARBA" id="ARBA00023604"/>
    </source>
</evidence>
<dbReference type="PANTHER" id="PTHR34598:SF3">
    <property type="entry name" value="OXIDOREDUCTASE AN1597"/>
    <property type="match status" value="1"/>
</dbReference>
<dbReference type="EMBL" id="PVWQ01000003">
    <property type="protein sequence ID" value="RDW86107.1"/>
    <property type="molecule type" value="Genomic_DNA"/>
</dbReference>
<dbReference type="AlphaFoldDB" id="A0A3D8SIF3"/>
<evidence type="ECO:0000313" key="3">
    <source>
        <dbReference type="EMBL" id="RDW86107.1"/>
    </source>
</evidence>
<proteinExistence type="inferred from homology"/>